<gene>
    <name evidence="2" type="ORF">ROR02_13340</name>
</gene>
<dbReference type="InterPro" id="IPR011032">
    <property type="entry name" value="GroES-like_sf"/>
</dbReference>
<dbReference type="CDD" id="cd08241">
    <property type="entry name" value="QOR1"/>
    <property type="match status" value="1"/>
</dbReference>
<dbReference type="InterPro" id="IPR036291">
    <property type="entry name" value="NAD(P)-bd_dom_sf"/>
</dbReference>
<dbReference type="InterPro" id="IPR020843">
    <property type="entry name" value="ER"/>
</dbReference>
<dbReference type="Pfam" id="PF00107">
    <property type="entry name" value="ADH_zinc_N"/>
    <property type="match status" value="1"/>
</dbReference>
<dbReference type="InterPro" id="IPR051397">
    <property type="entry name" value="Zn-ADH-like_protein"/>
</dbReference>
<feature type="domain" description="Enoyl reductase (ER)" evidence="1">
    <location>
        <begin position="10"/>
        <end position="323"/>
    </location>
</feature>
<organism evidence="2 3">
    <name type="scientific">Pararhodospirillum oryzae</name>
    <dbReference type="NCBI Taxonomy" id="478448"/>
    <lineage>
        <taxon>Bacteria</taxon>
        <taxon>Pseudomonadati</taxon>
        <taxon>Pseudomonadota</taxon>
        <taxon>Alphaproteobacteria</taxon>
        <taxon>Rhodospirillales</taxon>
        <taxon>Rhodospirillaceae</taxon>
        <taxon>Pararhodospirillum</taxon>
    </lineage>
</organism>
<dbReference type="InterPro" id="IPR013149">
    <property type="entry name" value="ADH-like_C"/>
</dbReference>
<dbReference type="InterPro" id="IPR013154">
    <property type="entry name" value="ADH-like_N"/>
</dbReference>
<accession>A0A512H6X4</accession>
<dbReference type="SUPFAM" id="SSF51735">
    <property type="entry name" value="NAD(P)-binding Rossmann-fold domains"/>
    <property type="match status" value="1"/>
</dbReference>
<dbReference type="Pfam" id="PF08240">
    <property type="entry name" value="ADH_N"/>
    <property type="match status" value="1"/>
</dbReference>
<evidence type="ECO:0000313" key="3">
    <source>
        <dbReference type="Proteomes" id="UP000321567"/>
    </source>
</evidence>
<dbReference type="PANTHER" id="PTHR43677:SF4">
    <property type="entry name" value="QUINONE OXIDOREDUCTASE-LIKE PROTEIN 2"/>
    <property type="match status" value="1"/>
</dbReference>
<dbReference type="Gene3D" id="3.90.180.10">
    <property type="entry name" value="Medium-chain alcohol dehydrogenases, catalytic domain"/>
    <property type="match status" value="1"/>
</dbReference>
<dbReference type="RefSeq" id="WP_147163241.1">
    <property type="nucleotide sequence ID" value="NZ_BJZO01000028.1"/>
</dbReference>
<dbReference type="Gene3D" id="3.40.50.720">
    <property type="entry name" value="NAD(P)-binding Rossmann-like Domain"/>
    <property type="match status" value="1"/>
</dbReference>
<dbReference type="Proteomes" id="UP000321567">
    <property type="component" value="Unassembled WGS sequence"/>
</dbReference>
<dbReference type="AlphaFoldDB" id="A0A512H6X4"/>
<dbReference type="EMBL" id="BJZO01000028">
    <property type="protein sequence ID" value="GEO81203.1"/>
    <property type="molecule type" value="Genomic_DNA"/>
</dbReference>
<protein>
    <submittedName>
        <fullName evidence="2">NADPH:quinone oxidoreductase</fullName>
    </submittedName>
</protein>
<name>A0A512H6X4_9PROT</name>
<dbReference type="GO" id="GO:0016491">
    <property type="term" value="F:oxidoreductase activity"/>
    <property type="evidence" value="ECO:0007669"/>
    <property type="project" value="InterPro"/>
</dbReference>
<evidence type="ECO:0000313" key="2">
    <source>
        <dbReference type="EMBL" id="GEO81203.1"/>
    </source>
</evidence>
<dbReference type="SMART" id="SM00829">
    <property type="entry name" value="PKS_ER"/>
    <property type="match status" value="1"/>
</dbReference>
<dbReference type="PANTHER" id="PTHR43677">
    <property type="entry name" value="SHORT-CHAIN DEHYDROGENASE/REDUCTASE"/>
    <property type="match status" value="1"/>
</dbReference>
<sequence>MRAMVCDGTSGPAGLRLVDLPPPPLPPESVRIRVAAAGVNFSDRLLTEGRYQRKPPPPFPPGFEIAGTVMETTRPDPALPPGQPVLAVLDHGGWAEEVVAPHDAVLPLPPGLDLDEAAAFPIAHGTAHFGLVDRARLIAGETVLVHGAAGGVGLAAVACAKALGATVIATAAGPERLAVAGEAGADHLLDAATPDLRAAVKDLTQGRGVDVVFDPVGGDLFDASIRCAAPEGRLLVVGFASGRVPAPPANLLLVKNLSVIGYDWGAMRTRAPDRVMGSLADALEAWAQGRLKGPRVGARRPLAEAQAALEALAARAVTGKIVLRP</sequence>
<proteinExistence type="predicted"/>
<evidence type="ECO:0000259" key="1">
    <source>
        <dbReference type="SMART" id="SM00829"/>
    </source>
</evidence>
<reference evidence="2 3" key="1">
    <citation type="submission" date="2019-07" db="EMBL/GenBank/DDBJ databases">
        <title>Whole genome shotgun sequence of Rhodospirillum oryzae NBRC 107573.</title>
        <authorList>
            <person name="Hosoyama A."/>
            <person name="Uohara A."/>
            <person name="Ohji S."/>
            <person name="Ichikawa N."/>
        </authorList>
    </citation>
    <scope>NUCLEOTIDE SEQUENCE [LARGE SCALE GENOMIC DNA]</scope>
    <source>
        <strain evidence="2 3">NBRC 107573</strain>
    </source>
</reference>
<dbReference type="SUPFAM" id="SSF50129">
    <property type="entry name" value="GroES-like"/>
    <property type="match status" value="1"/>
</dbReference>
<keyword evidence="3" id="KW-1185">Reference proteome</keyword>
<dbReference type="OrthoDB" id="4190732at2"/>
<comment type="caution">
    <text evidence="2">The sequence shown here is derived from an EMBL/GenBank/DDBJ whole genome shotgun (WGS) entry which is preliminary data.</text>
</comment>